<sequence>MRLLAQSSINTSVLHNNVSHENTRLIKNGSFEGLNEEEEDAMFNSEGLLLIDYSLEEMTEIKEAQALMDVQTDRHRAPLKRVLWTTEEHRLFLQGMSIFGRGDWKNISKHFVTTRTPAQICSHAQKHFLRMEREGRGGGGAATTAAATAIPVVEKRRRYRQRGGGASWDGHHAAASGNWPTTNIDVAVPALAFSGFNYDTTSLALPPNPSLQNLAMVWSPVMYRHPAVSQAAVPLAVAASSSMVAPGQQLGASLSQPWTMNRMH</sequence>
<dbReference type="EMBL" id="JAAALK010000284">
    <property type="protein sequence ID" value="KAG8067369.1"/>
    <property type="molecule type" value="Genomic_DNA"/>
</dbReference>
<evidence type="ECO:0000256" key="2">
    <source>
        <dbReference type="ARBA" id="ARBA00023125"/>
    </source>
</evidence>
<dbReference type="CDD" id="cd00167">
    <property type="entry name" value="SANT"/>
    <property type="match status" value="1"/>
</dbReference>
<evidence type="ECO:0000259" key="7">
    <source>
        <dbReference type="PROSITE" id="PS51294"/>
    </source>
</evidence>
<reference evidence="8" key="1">
    <citation type="journal article" date="2021" name="bioRxiv">
        <title>Whole Genome Assembly and Annotation of Northern Wild Rice, Zizania palustris L., Supports a Whole Genome Duplication in the Zizania Genus.</title>
        <authorList>
            <person name="Haas M."/>
            <person name="Kono T."/>
            <person name="Macchietto M."/>
            <person name="Millas R."/>
            <person name="McGilp L."/>
            <person name="Shao M."/>
            <person name="Duquette J."/>
            <person name="Hirsch C.N."/>
            <person name="Kimball J."/>
        </authorList>
    </citation>
    <scope>NUCLEOTIDE SEQUENCE</scope>
    <source>
        <tissue evidence="8">Fresh leaf tissue</tissue>
    </source>
</reference>
<dbReference type="InterPro" id="IPR017930">
    <property type="entry name" value="Myb_dom"/>
</dbReference>
<evidence type="ECO:0000256" key="4">
    <source>
        <dbReference type="ARBA" id="ARBA00023242"/>
    </source>
</evidence>
<evidence type="ECO:0000313" key="9">
    <source>
        <dbReference type="Proteomes" id="UP000729402"/>
    </source>
</evidence>
<feature type="domain" description="SANT" evidence="6">
    <location>
        <begin position="84"/>
        <end position="132"/>
    </location>
</feature>
<dbReference type="Pfam" id="PF00249">
    <property type="entry name" value="Myb_DNA-binding"/>
    <property type="match status" value="1"/>
</dbReference>
<evidence type="ECO:0000259" key="6">
    <source>
        <dbReference type="PROSITE" id="PS51293"/>
    </source>
</evidence>
<dbReference type="SMART" id="SM00717">
    <property type="entry name" value="SANT"/>
    <property type="match status" value="1"/>
</dbReference>
<dbReference type="PROSITE" id="PS50090">
    <property type="entry name" value="MYB_LIKE"/>
    <property type="match status" value="1"/>
</dbReference>
<proteinExistence type="predicted"/>
<dbReference type="GO" id="GO:0003677">
    <property type="term" value="F:DNA binding"/>
    <property type="evidence" value="ECO:0007669"/>
    <property type="project" value="UniProtKB-KW"/>
</dbReference>
<keyword evidence="3" id="KW-0804">Transcription</keyword>
<dbReference type="InterPro" id="IPR001005">
    <property type="entry name" value="SANT/Myb"/>
</dbReference>
<dbReference type="InterPro" id="IPR017884">
    <property type="entry name" value="SANT_dom"/>
</dbReference>
<dbReference type="PROSITE" id="PS51294">
    <property type="entry name" value="HTH_MYB"/>
    <property type="match status" value="1"/>
</dbReference>
<dbReference type="PROSITE" id="PS51293">
    <property type="entry name" value="SANT"/>
    <property type="match status" value="1"/>
</dbReference>
<evidence type="ECO:0000259" key="5">
    <source>
        <dbReference type="PROSITE" id="PS50090"/>
    </source>
</evidence>
<organism evidence="8 9">
    <name type="scientific">Zizania palustris</name>
    <name type="common">Northern wild rice</name>
    <dbReference type="NCBI Taxonomy" id="103762"/>
    <lineage>
        <taxon>Eukaryota</taxon>
        <taxon>Viridiplantae</taxon>
        <taxon>Streptophyta</taxon>
        <taxon>Embryophyta</taxon>
        <taxon>Tracheophyta</taxon>
        <taxon>Spermatophyta</taxon>
        <taxon>Magnoliopsida</taxon>
        <taxon>Liliopsida</taxon>
        <taxon>Poales</taxon>
        <taxon>Poaceae</taxon>
        <taxon>BOP clade</taxon>
        <taxon>Oryzoideae</taxon>
        <taxon>Oryzeae</taxon>
        <taxon>Zizaniinae</taxon>
        <taxon>Zizania</taxon>
    </lineage>
</organism>
<dbReference type="OrthoDB" id="118550at2759"/>
<feature type="domain" description="Myb-like" evidence="5">
    <location>
        <begin position="76"/>
        <end position="128"/>
    </location>
</feature>
<evidence type="ECO:0000256" key="3">
    <source>
        <dbReference type="ARBA" id="ARBA00023163"/>
    </source>
</evidence>
<dbReference type="NCBIfam" id="TIGR01557">
    <property type="entry name" value="myb_SHAQKYF"/>
    <property type="match status" value="1"/>
</dbReference>
<evidence type="ECO:0000313" key="8">
    <source>
        <dbReference type="EMBL" id="KAG8067369.1"/>
    </source>
</evidence>
<dbReference type="AlphaFoldDB" id="A0A8J5W0C7"/>
<name>A0A8J5W0C7_ZIZPA</name>
<feature type="domain" description="HTH myb-type" evidence="7">
    <location>
        <begin position="76"/>
        <end position="132"/>
    </location>
</feature>
<gene>
    <name evidence="8" type="ORF">GUJ93_ZPchr0005g15313</name>
</gene>
<comment type="caution">
    <text evidence="8">The sequence shown here is derived from an EMBL/GenBank/DDBJ whole genome shotgun (WGS) entry which is preliminary data.</text>
</comment>
<dbReference type="InterPro" id="IPR006447">
    <property type="entry name" value="Myb_dom_plants"/>
</dbReference>
<evidence type="ECO:0000256" key="1">
    <source>
        <dbReference type="ARBA" id="ARBA00023015"/>
    </source>
</evidence>
<keyword evidence="9" id="KW-1185">Reference proteome</keyword>
<dbReference type="Proteomes" id="UP000729402">
    <property type="component" value="Unassembled WGS sequence"/>
</dbReference>
<dbReference type="PANTHER" id="PTHR44042">
    <property type="entry name" value="DUPLICATED HOMEODOMAIN-LIKE SUPERFAMILY PROTEIN-RELATED"/>
    <property type="match status" value="1"/>
</dbReference>
<protein>
    <submittedName>
        <fullName evidence="8">Uncharacterized protein</fullName>
    </submittedName>
</protein>
<keyword evidence="1" id="KW-0805">Transcription regulation</keyword>
<keyword evidence="4" id="KW-0539">Nucleus</keyword>
<reference evidence="8" key="2">
    <citation type="submission" date="2021-02" db="EMBL/GenBank/DDBJ databases">
        <authorList>
            <person name="Kimball J.A."/>
            <person name="Haas M.W."/>
            <person name="Macchietto M."/>
            <person name="Kono T."/>
            <person name="Duquette J."/>
            <person name="Shao M."/>
        </authorList>
    </citation>
    <scope>NUCLEOTIDE SEQUENCE</scope>
    <source>
        <tissue evidence="8">Fresh leaf tissue</tissue>
    </source>
</reference>
<dbReference type="PANTHER" id="PTHR44042:SF11">
    <property type="entry name" value="OS06G0173800 PROTEIN"/>
    <property type="match status" value="1"/>
</dbReference>
<keyword evidence="2" id="KW-0238">DNA-binding</keyword>
<accession>A0A8J5W0C7</accession>